<dbReference type="OrthoDB" id="9805649at2"/>
<gene>
    <name evidence="3" type="ORF">W911_15395</name>
</gene>
<dbReference type="Pfam" id="PF04311">
    <property type="entry name" value="DUF459"/>
    <property type="match status" value="1"/>
</dbReference>
<keyword evidence="4" id="KW-1185">Reference proteome</keyword>
<dbReference type="PATRIC" id="fig|1029756.8.peg.3209"/>
<accession>V5SHP8</accession>
<dbReference type="STRING" id="1029756.W911_15395"/>
<evidence type="ECO:0000256" key="2">
    <source>
        <dbReference type="SAM" id="SignalP"/>
    </source>
</evidence>
<feature type="region of interest" description="Disordered" evidence="1">
    <location>
        <begin position="274"/>
        <end position="315"/>
    </location>
</feature>
<organism evidence="3 4">
    <name type="scientific">Hyphomicrobium nitrativorans NL23</name>
    <dbReference type="NCBI Taxonomy" id="1029756"/>
    <lineage>
        <taxon>Bacteria</taxon>
        <taxon>Pseudomonadati</taxon>
        <taxon>Pseudomonadota</taxon>
        <taxon>Alphaproteobacteria</taxon>
        <taxon>Hyphomicrobiales</taxon>
        <taxon>Hyphomicrobiaceae</taxon>
        <taxon>Hyphomicrobium</taxon>
    </lineage>
</organism>
<feature type="compositionally biased region" description="Low complexity" evidence="1">
    <location>
        <begin position="295"/>
        <end position="309"/>
    </location>
</feature>
<dbReference type="AlphaFoldDB" id="V5SHP8"/>
<dbReference type="RefSeq" id="WP_023788383.1">
    <property type="nucleotide sequence ID" value="NC_022997.1"/>
</dbReference>
<evidence type="ECO:0008006" key="5">
    <source>
        <dbReference type="Google" id="ProtNLM"/>
    </source>
</evidence>
<evidence type="ECO:0000313" key="3">
    <source>
        <dbReference type="EMBL" id="AHB49469.1"/>
    </source>
</evidence>
<sequence>MLFRFRPVRLAPVLVALCAVVLAVAAPAAAQDEPTGTSFINPFPPGDVYNLVIVGDDLADGLLGGAREVFQRDARVSVRQAPLPMNGLMRPSYHNLIVQVEEDLKAAAPQIAVLMMGSWDRVSVRDASGRRHRVGSDGWRAEYTARVDRLLKLLRRYNVAVYWAGLPPARRYDFNEDVQMMNNILRERAYLNGAKYIDVYAAFATESGGYSAYGPDVTGKNRLLRSGDGVYFTWEGNRKLAYFVDREVRRDLAQAQADRAIPLDGGEAEQAKINPDAVKFQDPKSGASGDGNETADASKARQAQAADGAGEQKADTSRINLRIVSEEKGTEEVVTVELVRPAIPASVIALVTRRESADRLSQIGEAVLDQIPGGLTVMSTVALAAAPGTPGAARRRLAPSQAPYFRVLFKGERLTPQPGRADDTSWPRPEPPPAAAYLNEDPVETGATTAAEVAEPAAKAKSTRRR</sequence>
<name>V5SHP8_9HYPH</name>
<dbReference type="InterPro" id="IPR007407">
    <property type="entry name" value="DUF459"/>
</dbReference>
<feature type="region of interest" description="Disordered" evidence="1">
    <location>
        <begin position="411"/>
        <end position="466"/>
    </location>
</feature>
<feature type="signal peptide" evidence="2">
    <location>
        <begin position="1"/>
        <end position="30"/>
    </location>
</feature>
<dbReference type="InterPro" id="IPR036514">
    <property type="entry name" value="SGNH_hydro_sf"/>
</dbReference>
<keyword evidence="2" id="KW-0732">Signal</keyword>
<evidence type="ECO:0000313" key="4">
    <source>
        <dbReference type="Proteomes" id="UP000018542"/>
    </source>
</evidence>
<dbReference type="HOGENOM" id="CLU_699826_0_0_5"/>
<dbReference type="SUPFAM" id="SSF52266">
    <property type="entry name" value="SGNH hydrolase"/>
    <property type="match status" value="1"/>
</dbReference>
<feature type="compositionally biased region" description="Low complexity" evidence="1">
    <location>
        <begin position="444"/>
        <end position="460"/>
    </location>
</feature>
<dbReference type="Gene3D" id="3.40.50.1110">
    <property type="entry name" value="SGNH hydrolase"/>
    <property type="match status" value="1"/>
</dbReference>
<evidence type="ECO:0000256" key="1">
    <source>
        <dbReference type="SAM" id="MobiDB-lite"/>
    </source>
</evidence>
<dbReference type="Proteomes" id="UP000018542">
    <property type="component" value="Chromosome"/>
</dbReference>
<reference evidence="3 4" key="1">
    <citation type="journal article" date="2014" name="Genome Announc.">
        <title>Complete Genome Sequence of Hyphomicrobium nitrativorans Strain NL23, a Denitrifying Bacterium Isolated from Biofilm of a Methanol-Fed Denitrification System Treating Seawater at the Montreal Biodome.</title>
        <authorList>
            <person name="Martineau C."/>
            <person name="Villeneuve C."/>
            <person name="Mauffrey F."/>
            <person name="Villemur R."/>
        </authorList>
    </citation>
    <scope>NUCLEOTIDE SEQUENCE [LARGE SCALE GENOMIC DNA]</scope>
    <source>
        <strain evidence="3">NL23</strain>
    </source>
</reference>
<dbReference type="EMBL" id="CP006912">
    <property type="protein sequence ID" value="AHB49469.1"/>
    <property type="molecule type" value="Genomic_DNA"/>
</dbReference>
<feature type="chain" id="PRO_5004740817" description="DUF459 domain-containing protein" evidence="2">
    <location>
        <begin position="31"/>
        <end position="466"/>
    </location>
</feature>
<dbReference type="GO" id="GO:0016788">
    <property type="term" value="F:hydrolase activity, acting on ester bonds"/>
    <property type="evidence" value="ECO:0007669"/>
    <property type="project" value="UniProtKB-ARBA"/>
</dbReference>
<protein>
    <recommendedName>
        <fullName evidence="5">DUF459 domain-containing protein</fullName>
    </recommendedName>
</protein>
<proteinExistence type="predicted"/>
<dbReference type="KEGG" id="hni:W911_15395"/>